<accession>A0ABW4VK95</accession>
<dbReference type="SUPFAM" id="SSF49899">
    <property type="entry name" value="Concanavalin A-like lectins/glucanases"/>
    <property type="match status" value="3"/>
</dbReference>
<keyword evidence="5" id="KW-1015">Disulfide bond</keyword>
<dbReference type="PANTHER" id="PTHR42535:SF2">
    <property type="entry name" value="CHROMOSOME UNDETERMINED SCAFFOLD_146, WHOLE GENOME SHOTGUN SEQUENCE"/>
    <property type="match status" value="1"/>
</dbReference>
<comment type="similarity">
    <text evidence="6">Belongs to the peptidase S8 family.</text>
</comment>
<evidence type="ECO:0000256" key="5">
    <source>
        <dbReference type="ARBA" id="ARBA00023157"/>
    </source>
</evidence>
<dbReference type="Pfam" id="PF00082">
    <property type="entry name" value="Peptidase_S8"/>
    <property type="match status" value="1"/>
</dbReference>
<feature type="domain" description="LamG-like jellyroll fold" evidence="7">
    <location>
        <begin position="1400"/>
        <end position="1524"/>
    </location>
</feature>
<dbReference type="RefSeq" id="WP_376885747.1">
    <property type="nucleotide sequence ID" value="NZ_JBHUHR010000025.1"/>
</dbReference>
<gene>
    <name evidence="8" type="ORF">ACFSKL_09670</name>
</gene>
<protein>
    <submittedName>
        <fullName evidence="8">LamG-like jellyroll fold domain-containing protein</fullName>
    </submittedName>
</protein>
<keyword evidence="3" id="KW-0378">Hydrolase</keyword>
<comment type="caution">
    <text evidence="6">Lacks conserved residue(s) required for the propagation of feature annotation.</text>
</comment>
<keyword evidence="1" id="KW-0645">Protease</keyword>
<dbReference type="InterPro" id="IPR013320">
    <property type="entry name" value="ConA-like_dom_sf"/>
</dbReference>
<keyword evidence="4" id="KW-0720">Serine protease</keyword>
<evidence type="ECO:0000313" key="8">
    <source>
        <dbReference type="EMBL" id="MFD2035059.1"/>
    </source>
</evidence>
<reference evidence="9" key="1">
    <citation type="journal article" date="2019" name="Int. J. Syst. Evol. Microbiol.">
        <title>The Global Catalogue of Microorganisms (GCM) 10K type strain sequencing project: providing services to taxonomists for standard genome sequencing and annotation.</title>
        <authorList>
            <consortium name="The Broad Institute Genomics Platform"/>
            <consortium name="The Broad Institute Genome Sequencing Center for Infectious Disease"/>
            <person name="Wu L."/>
            <person name="Ma J."/>
        </authorList>
    </citation>
    <scope>NUCLEOTIDE SEQUENCE [LARGE SCALE GENOMIC DNA]</scope>
    <source>
        <strain evidence="9">CGMCC 1.15180</strain>
    </source>
</reference>
<dbReference type="InterPro" id="IPR006558">
    <property type="entry name" value="LamG-like"/>
</dbReference>
<dbReference type="SMART" id="SM00560">
    <property type="entry name" value="LamGL"/>
    <property type="match status" value="3"/>
</dbReference>
<evidence type="ECO:0000256" key="6">
    <source>
        <dbReference type="PROSITE-ProRule" id="PRU01240"/>
    </source>
</evidence>
<evidence type="ECO:0000256" key="3">
    <source>
        <dbReference type="ARBA" id="ARBA00022801"/>
    </source>
</evidence>
<proteinExistence type="inferred from homology"/>
<dbReference type="PANTHER" id="PTHR42535">
    <property type="entry name" value="OOKINETE PROTEIN, PUTATIVE-RELATED"/>
    <property type="match status" value="1"/>
</dbReference>
<evidence type="ECO:0000259" key="7">
    <source>
        <dbReference type="SMART" id="SM00560"/>
    </source>
</evidence>
<comment type="caution">
    <text evidence="8">The sequence shown here is derived from an EMBL/GenBank/DDBJ whole genome shotgun (WGS) entry which is preliminary data.</text>
</comment>
<dbReference type="Gene3D" id="2.60.120.380">
    <property type="match status" value="1"/>
</dbReference>
<evidence type="ECO:0000256" key="4">
    <source>
        <dbReference type="ARBA" id="ARBA00022825"/>
    </source>
</evidence>
<dbReference type="SUPFAM" id="SSF52743">
    <property type="entry name" value="Subtilisin-like"/>
    <property type="match status" value="1"/>
</dbReference>
<feature type="domain" description="LamG-like jellyroll fold" evidence="7">
    <location>
        <begin position="1753"/>
        <end position="1877"/>
    </location>
</feature>
<evidence type="ECO:0000313" key="9">
    <source>
        <dbReference type="Proteomes" id="UP001597361"/>
    </source>
</evidence>
<dbReference type="InterPro" id="IPR026444">
    <property type="entry name" value="Secre_tail"/>
</dbReference>
<evidence type="ECO:0000256" key="1">
    <source>
        <dbReference type="ARBA" id="ARBA00022670"/>
    </source>
</evidence>
<dbReference type="Pfam" id="PF18962">
    <property type="entry name" value="Por_Secre_tail"/>
    <property type="match status" value="1"/>
</dbReference>
<sequence length="2291" mass="254476">MKRILAILMTSFLLLQGIAQQNHDPNRDYRIQLLHKQYVPKAQFNPKRANGRVIDSNQAKQVYAQKQYYLIQFYDLPDDNTRAKLKNLGITLLNYVPNAAYYAYFDKRLTGENLNQLDIRSVISLDENFKLSEELHKNQIPIHAKKGGEVELILTLFSNANTSIAHREISKHAEVTAQHSPFEWTIKTKLNKIRHLARIQEVLFLEPIAAEPEPEIDAPEPEYINSNDHGRSNYINTGFDGKLYNGNGINVMVRENGIYDTPDFHGRLLPGTNFGDSPGGHATGVSAFLGSSGNINPRTRSNAWGANILAAGGQNLYALYDNPDMRIRVVNMSYGWAIQAGYSSLSREHDNFIRTRPEAMLVYSSGNSGGSAASGGLYDGIVGWGNLTGEAKHAKNLLIISGTDYEDNFLDWTCKGPAFDGRIKPELTIHGSGGTSHAAPKISGIFTILHQVFKETTQASTVPSALIKAIMMNTADDVHNPGIDFKTGFGRPNVRRAYHAITNEQYFSGTISHGAQNSHNIQVPADTKELRVLLYWHDYEATPGVAKALVNDLDLKVNNPTSQTYLPWVLDITPDPASLNSLPVRNLDRLNNVEQVTIPTPTQGNYQIEINGFNIPEGPQEYYLVYEFIQEELLLTSPLEGETLNPGQNFFIRWDANGDSSPFSLDYSTDNGSTWTNIASNIPATQRQYNWNVPALENKTQIRITRDSQSNITEPIHILTPPSGFQVDWACSDQIQLSWEEVPGAIQYEIFKLGEKYMESIGVTNDTYFIDTTTSNAQKEWYAVRSIALNELTSPRTLSVEKPEGTVKCQSLNNGIALSVTESSATLTGTVNALGKQLNNVVFEYGISSTFSEEFPVVPAVSGTQNVPIEITVPHTMKSGEIWQYRLKGEWDGQTVYSEAYEFSPAPGNSMVFNGNETVILGPNDEVNGNKPRTIEVWVKADAFASDGGVITFPGSTGTTRGDFTFGTDGQENRWKLSLWNVTRFYELPNSKGEWHHIAISYDPSNTTALMYYDGILWDTWNTGEINTLPGNIRLGVRSNGPQFYYKGEMDEVRIWNSVRTADEIKRNMHHPLKGDEENLVYYVNFDQFEDKSYDIVTKQQLTYTGLPLKIAANYPFGNGESFYNNESQGWVSFGNGTGVNVNYSEHSGREVMFSKIKLTSAPINTITPTSTTIGEEYWISKRLSKESGDLKMDIRFKSSADITPEEASSPGSILVFSRPSFSDAKWNYSDQLSYANAEHDSIGINSSSEYTQFLFLKDENPIAFFSVDTLSLADTKVGRNSISEAITISGVMLPDSISVTSTDGFEVSLDDSLYVSKDNYLSVSTVNGILDKQEIYVRFSPTESKVYEGEINLLVNGIATQTLYLEQEALEPETFAGKALSFNGSNSNVVIEDLNWQPTEFTLEWWLKPNTSTNWNQQIGNGWGSFLVHADNAKNLSIGVANNSNSRLTVPGAFEELGTWKHIAYTFQEGNVKVYFNGELIDSKPSSTFPPNWPNFRIGAANNSTINGELDEFRMWTKARTQTEIRENMNHTLTGDEEDLKVYLQFQETSKGIADLSNNGFKITMHNDPTHVDSSVPVAAGYSETKSIVNPGMFEFEGTGLSLEFSSEGTNPNGDVVVSKLHALPNKNVLPTAMDSTYWVVKNYGANKSFDGLVAIKISGLVDDSSGDYTYRLFDRRHFDHGDTWNMASHTTSHTQGEVEFNFNHNNAVDKLGQIAISQTEGGASADTLAGNSFFFEENGQLQIMGLNWQPTSFTIEWWMKANSTLNWNQQFGNGWGSFLSHADSEGHLNIGVANNPNSRLTVTNAFQDLGNWHHFAYTFENGQAKIYMDGTVRDERPNSSLPPVWHHFNISALGNNRIDGELDEFRIWDIARTPEQIRGNMHHTVPADSENLKVYLQGQGSQSGEFITDASNNAYLVKINGYVGRKASSAPVAKGTSESISIEGPGWHAFDSVGLSLNYGEEGIYPIEEAVVSKLHSTPFGLPETDANTYWIVRNYGSPIPVDIREVSMEGDTDCDLKTTLHLRAFNSEDEWTETTIGEYIGEKILFTSEIQLENNQLSMSQTPIAEPLLATIADVYAVQPGGVANTIYWGYGPDSLNLEAEVVGGIAPYTYQWSTGENGPQITVAPETTGTHSYTVIITDARGCQTEITKEINVLDIRCGANKVNICHRNGHTICIHVNAVPEHLQEGNKLGSCEQISEIQGKSEMMNVYPNPASFEVNVEGTSEYDGPSYLVIYQINDLSGKTVIEQPIQVLEGKFKTKINVSGLRNGVYVILNPKDLVKTSLLIKK</sequence>
<dbReference type="Pfam" id="PF13385">
    <property type="entry name" value="Laminin_G_3"/>
    <property type="match status" value="3"/>
</dbReference>
<dbReference type="PROSITE" id="PS00138">
    <property type="entry name" value="SUBTILASE_SER"/>
    <property type="match status" value="1"/>
</dbReference>
<name>A0ABW4VK95_9BACT</name>
<dbReference type="InterPro" id="IPR036852">
    <property type="entry name" value="Peptidase_S8/S53_dom_sf"/>
</dbReference>
<keyword evidence="2" id="KW-0732">Signal</keyword>
<organism evidence="8 9">
    <name type="scientific">Belliella marina</name>
    <dbReference type="NCBI Taxonomy" id="1644146"/>
    <lineage>
        <taxon>Bacteria</taxon>
        <taxon>Pseudomonadati</taxon>
        <taxon>Bacteroidota</taxon>
        <taxon>Cytophagia</taxon>
        <taxon>Cytophagales</taxon>
        <taxon>Cyclobacteriaceae</taxon>
        <taxon>Belliella</taxon>
    </lineage>
</organism>
<dbReference type="PROSITE" id="PS51892">
    <property type="entry name" value="SUBTILASE"/>
    <property type="match status" value="1"/>
</dbReference>
<dbReference type="Gene3D" id="3.40.50.200">
    <property type="entry name" value="Peptidase S8/S53 domain"/>
    <property type="match status" value="1"/>
</dbReference>
<keyword evidence="9" id="KW-1185">Reference proteome</keyword>
<evidence type="ECO:0000256" key="2">
    <source>
        <dbReference type="ARBA" id="ARBA00022729"/>
    </source>
</evidence>
<dbReference type="Proteomes" id="UP001597361">
    <property type="component" value="Unassembled WGS sequence"/>
</dbReference>
<dbReference type="EMBL" id="JBHUHR010000025">
    <property type="protein sequence ID" value="MFD2035059.1"/>
    <property type="molecule type" value="Genomic_DNA"/>
</dbReference>
<dbReference type="InterPro" id="IPR000209">
    <property type="entry name" value="Peptidase_S8/S53_dom"/>
</dbReference>
<feature type="domain" description="LamG-like jellyroll fold" evidence="7">
    <location>
        <begin position="934"/>
        <end position="1063"/>
    </location>
</feature>
<dbReference type="InterPro" id="IPR023828">
    <property type="entry name" value="Peptidase_S8_Ser-AS"/>
</dbReference>
<dbReference type="Gene3D" id="2.60.120.200">
    <property type="match status" value="3"/>
</dbReference>